<dbReference type="FunFam" id="1.10.10.10:FF:000005">
    <property type="entry name" value="Two-component system response regulator"/>
    <property type="match status" value="1"/>
</dbReference>
<reference evidence="12 13" key="1">
    <citation type="submission" date="2019-05" db="EMBL/GenBank/DDBJ databases">
        <title>Complete genome sequencing of Anaerostipes rhamnosivorans.</title>
        <authorList>
            <person name="Bui T.P.N."/>
            <person name="de Vos W.M."/>
        </authorList>
    </citation>
    <scope>NUCLEOTIDE SEQUENCE [LARGE SCALE GENOMIC DNA]</scope>
    <source>
        <strain evidence="12 13">1y2</strain>
    </source>
</reference>
<evidence type="ECO:0000259" key="11">
    <source>
        <dbReference type="PROSITE" id="PS51755"/>
    </source>
</evidence>
<feature type="domain" description="Response regulatory" evidence="10">
    <location>
        <begin position="2"/>
        <end position="116"/>
    </location>
</feature>
<dbReference type="InterPro" id="IPR001867">
    <property type="entry name" value="OmpR/PhoB-type_DNA-bd"/>
</dbReference>
<gene>
    <name evidence="12" type="ORF">AR1Y2_2935</name>
</gene>
<dbReference type="KEGG" id="arf:AR1Y2_2935"/>
<dbReference type="InterPro" id="IPR011006">
    <property type="entry name" value="CheY-like_superfamily"/>
</dbReference>
<evidence type="ECO:0000256" key="2">
    <source>
        <dbReference type="ARBA" id="ARBA00022553"/>
    </source>
</evidence>
<dbReference type="GO" id="GO:0006355">
    <property type="term" value="P:regulation of DNA-templated transcription"/>
    <property type="evidence" value="ECO:0007669"/>
    <property type="project" value="InterPro"/>
</dbReference>
<dbReference type="RefSeq" id="WP_137329629.1">
    <property type="nucleotide sequence ID" value="NZ_CP040058.1"/>
</dbReference>
<keyword evidence="4" id="KW-0805">Transcription regulation</keyword>
<dbReference type="Gene3D" id="1.10.10.10">
    <property type="entry name" value="Winged helix-like DNA-binding domain superfamily/Winged helix DNA-binding domain"/>
    <property type="match status" value="1"/>
</dbReference>
<comment type="function">
    <text evidence="7">May play the central regulatory role in sporulation. It may be an element of the effector pathway responsible for the activation of sporulation genes in response to nutritional stress. Spo0A may act in concert with spo0H (a sigma factor) to control the expression of some genes that are critical to the sporulation process.</text>
</comment>
<keyword evidence="6" id="KW-0804">Transcription</keyword>
<dbReference type="CDD" id="cd17625">
    <property type="entry name" value="REC_OmpR_DrrD-like"/>
    <property type="match status" value="1"/>
</dbReference>
<dbReference type="GO" id="GO:0005829">
    <property type="term" value="C:cytosol"/>
    <property type="evidence" value="ECO:0007669"/>
    <property type="project" value="TreeGrafter"/>
</dbReference>
<feature type="domain" description="OmpR/PhoB-type" evidence="11">
    <location>
        <begin position="124"/>
        <end position="222"/>
    </location>
</feature>
<dbReference type="SUPFAM" id="SSF52172">
    <property type="entry name" value="CheY-like"/>
    <property type="match status" value="1"/>
</dbReference>
<dbReference type="Pfam" id="PF00486">
    <property type="entry name" value="Trans_reg_C"/>
    <property type="match status" value="1"/>
</dbReference>
<accession>A0A4P8IMI7</accession>
<keyword evidence="2 8" id="KW-0597">Phosphoprotein</keyword>
<evidence type="ECO:0000256" key="8">
    <source>
        <dbReference type="PROSITE-ProRule" id="PRU00169"/>
    </source>
</evidence>
<dbReference type="InterPro" id="IPR039420">
    <property type="entry name" value="WalR-like"/>
</dbReference>
<evidence type="ECO:0000256" key="9">
    <source>
        <dbReference type="PROSITE-ProRule" id="PRU01091"/>
    </source>
</evidence>
<evidence type="ECO:0000256" key="6">
    <source>
        <dbReference type="ARBA" id="ARBA00023163"/>
    </source>
</evidence>
<dbReference type="InterPro" id="IPR001789">
    <property type="entry name" value="Sig_transdc_resp-reg_receiver"/>
</dbReference>
<evidence type="ECO:0000313" key="13">
    <source>
        <dbReference type="Proteomes" id="UP000298653"/>
    </source>
</evidence>
<dbReference type="PANTHER" id="PTHR48111:SF22">
    <property type="entry name" value="REGULATOR OF RPOS"/>
    <property type="match status" value="1"/>
</dbReference>
<feature type="modified residue" description="4-aspartylphosphate" evidence="8">
    <location>
        <position position="51"/>
    </location>
</feature>
<dbReference type="Gene3D" id="6.10.250.690">
    <property type="match status" value="1"/>
</dbReference>
<dbReference type="SMART" id="SM00448">
    <property type="entry name" value="REC"/>
    <property type="match status" value="1"/>
</dbReference>
<feature type="DNA-binding region" description="OmpR/PhoB-type" evidence="9">
    <location>
        <begin position="124"/>
        <end position="222"/>
    </location>
</feature>
<dbReference type="FunFam" id="3.40.50.2300:FF:000002">
    <property type="entry name" value="DNA-binding response regulator PhoP"/>
    <property type="match status" value="1"/>
</dbReference>
<evidence type="ECO:0000313" key="12">
    <source>
        <dbReference type="EMBL" id="QCP36389.1"/>
    </source>
</evidence>
<keyword evidence="3" id="KW-0902">Two-component regulatory system</keyword>
<name>A0A4P8IMI7_9FIRM</name>
<evidence type="ECO:0000256" key="5">
    <source>
        <dbReference type="ARBA" id="ARBA00023125"/>
    </source>
</evidence>
<evidence type="ECO:0000256" key="3">
    <source>
        <dbReference type="ARBA" id="ARBA00023012"/>
    </source>
</evidence>
<dbReference type="InterPro" id="IPR036388">
    <property type="entry name" value="WH-like_DNA-bd_sf"/>
</dbReference>
<dbReference type="Proteomes" id="UP000298653">
    <property type="component" value="Chromosome"/>
</dbReference>
<dbReference type="PROSITE" id="PS51755">
    <property type="entry name" value="OMPR_PHOB"/>
    <property type="match status" value="1"/>
</dbReference>
<dbReference type="SMART" id="SM00862">
    <property type="entry name" value="Trans_reg_C"/>
    <property type="match status" value="1"/>
</dbReference>
<dbReference type="PANTHER" id="PTHR48111">
    <property type="entry name" value="REGULATOR OF RPOS"/>
    <property type="match status" value="1"/>
</dbReference>
<keyword evidence="5 9" id="KW-0238">DNA-binding</keyword>
<organism evidence="12 13">
    <name type="scientific">Anaerostipes rhamnosivorans</name>
    <dbReference type="NCBI Taxonomy" id="1229621"/>
    <lineage>
        <taxon>Bacteria</taxon>
        <taxon>Bacillati</taxon>
        <taxon>Bacillota</taxon>
        <taxon>Clostridia</taxon>
        <taxon>Lachnospirales</taxon>
        <taxon>Lachnospiraceae</taxon>
        <taxon>Anaerostipes</taxon>
    </lineage>
</organism>
<dbReference type="CDD" id="cd00383">
    <property type="entry name" value="trans_reg_C"/>
    <property type="match status" value="1"/>
</dbReference>
<evidence type="ECO:0000256" key="7">
    <source>
        <dbReference type="ARBA" id="ARBA00024867"/>
    </source>
</evidence>
<dbReference type="PROSITE" id="PS50110">
    <property type="entry name" value="RESPONSE_REGULATORY"/>
    <property type="match status" value="1"/>
</dbReference>
<dbReference type="AlphaFoldDB" id="A0A4P8IMI7"/>
<dbReference type="Gene3D" id="3.40.50.2300">
    <property type="match status" value="1"/>
</dbReference>
<dbReference type="OrthoDB" id="9790442at2"/>
<dbReference type="GO" id="GO:0000976">
    <property type="term" value="F:transcription cis-regulatory region binding"/>
    <property type="evidence" value="ECO:0007669"/>
    <property type="project" value="TreeGrafter"/>
</dbReference>
<keyword evidence="13" id="KW-1185">Reference proteome</keyword>
<dbReference type="Pfam" id="PF00072">
    <property type="entry name" value="Response_reg"/>
    <property type="match status" value="1"/>
</dbReference>
<dbReference type="GO" id="GO:0032993">
    <property type="term" value="C:protein-DNA complex"/>
    <property type="evidence" value="ECO:0007669"/>
    <property type="project" value="TreeGrafter"/>
</dbReference>
<evidence type="ECO:0000256" key="1">
    <source>
        <dbReference type="ARBA" id="ARBA00018672"/>
    </source>
</evidence>
<protein>
    <recommendedName>
        <fullName evidence="1">Stage 0 sporulation protein A homolog</fullName>
    </recommendedName>
</protein>
<dbReference type="EMBL" id="CP040058">
    <property type="protein sequence ID" value="QCP36389.1"/>
    <property type="molecule type" value="Genomic_DNA"/>
</dbReference>
<dbReference type="GO" id="GO:0000156">
    <property type="term" value="F:phosphorelay response regulator activity"/>
    <property type="evidence" value="ECO:0007669"/>
    <property type="project" value="TreeGrafter"/>
</dbReference>
<evidence type="ECO:0000259" key="10">
    <source>
        <dbReference type="PROSITE" id="PS50110"/>
    </source>
</evidence>
<proteinExistence type="predicted"/>
<evidence type="ECO:0000256" key="4">
    <source>
        <dbReference type="ARBA" id="ARBA00023015"/>
    </source>
</evidence>
<sequence>MRLLIVEDEEDLRNILKKKLMKEHYTVDDCGDGLEALDYIAMADYDGMILDIMLPGLDGLELLSRIRNEGDNTPVLFLTARDSIEDRVKGLDLGADDYLVKPFSFEELMARVRVMMRRKPSFVSNRLTMDDLVLDCETKEVSRAGRKISLSSKEFMVLEYMLRHQNIVLSRDQIEQHAWNYDFEGGSNVVDVYIRYLRKKIDEGFRCRLIHTVRGAGYVLRKEE</sequence>